<dbReference type="AlphaFoldDB" id="A0AAQ3KWP4"/>
<proteinExistence type="predicted"/>
<accession>A0AAQ3KWP4</accession>
<reference evidence="1 2" key="1">
    <citation type="submission" date="2023-10" db="EMBL/GenBank/DDBJ databases">
        <title>Chromosome-scale genome assembly provides insights into flower coloration mechanisms of Canna indica.</title>
        <authorList>
            <person name="Li C."/>
        </authorList>
    </citation>
    <scope>NUCLEOTIDE SEQUENCE [LARGE SCALE GENOMIC DNA]</scope>
    <source>
        <tissue evidence="1">Flower</tissue>
    </source>
</reference>
<organism evidence="1 2">
    <name type="scientific">Canna indica</name>
    <name type="common">Indian-shot</name>
    <dbReference type="NCBI Taxonomy" id="4628"/>
    <lineage>
        <taxon>Eukaryota</taxon>
        <taxon>Viridiplantae</taxon>
        <taxon>Streptophyta</taxon>
        <taxon>Embryophyta</taxon>
        <taxon>Tracheophyta</taxon>
        <taxon>Spermatophyta</taxon>
        <taxon>Magnoliopsida</taxon>
        <taxon>Liliopsida</taxon>
        <taxon>Zingiberales</taxon>
        <taxon>Cannaceae</taxon>
        <taxon>Canna</taxon>
    </lineage>
</organism>
<dbReference type="EMBL" id="CP136897">
    <property type="protein sequence ID" value="WOL16467.1"/>
    <property type="molecule type" value="Genomic_DNA"/>
</dbReference>
<evidence type="ECO:0000313" key="1">
    <source>
        <dbReference type="EMBL" id="WOL16467.1"/>
    </source>
</evidence>
<dbReference type="Proteomes" id="UP001327560">
    <property type="component" value="Chromosome 8"/>
</dbReference>
<name>A0AAQ3KWP4_9LILI</name>
<evidence type="ECO:0000313" key="2">
    <source>
        <dbReference type="Proteomes" id="UP001327560"/>
    </source>
</evidence>
<protein>
    <submittedName>
        <fullName evidence="1">Uncharacterized protein</fullName>
    </submittedName>
</protein>
<keyword evidence="2" id="KW-1185">Reference proteome</keyword>
<gene>
    <name evidence="1" type="ORF">Cni_G25254</name>
</gene>
<sequence length="90" mass="9779">MASANGMSVTVSVRTSAACSDKPNMPSPIKELKGWMCRVAKSEAQAFNGIYSLKTISFSRKEVLSIYKIATSHTALSGVHRCMSFKQCIC</sequence>